<keyword evidence="2" id="KW-1185">Reference proteome</keyword>
<reference evidence="2" key="1">
    <citation type="journal article" date="2017" name="Nat. Ecol. Evol.">
        <title>Genome expansion and lineage-specific genetic innovations in the forest pathogenic fungi Armillaria.</title>
        <authorList>
            <person name="Sipos G."/>
            <person name="Prasanna A.N."/>
            <person name="Walter M.C."/>
            <person name="O'Connor E."/>
            <person name="Balint B."/>
            <person name="Krizsan K."/>
            <person name="Kiss B."/>
            <person name="Hess J."/>
            <person name="Varga T."/>
            <person name="Slot J."/>
            <person name="Riley R."/>
            <person name="Boka B."/>
            <person name="Rigling D."/>
            <person name="Barry K."/>
            <person name="Lee J."/>
            <person name="Mihaltcheva S."/>
            <person name="LaButti K."/>
            <person name="Lipzen A."/>
            <person name="Waldron R."/>
            <person name="Moloney N.M."/>
            <person name="Sperisen C."/>
            <person name="Kredics L."/>
            <person name="Vagvoelgyi C."/>
            <person name="Patrignani A."/>
            <person name="Fitzpatrick D."/>
            <person name="Nagy I."/>
            <person name="Doyle S."/>
            <person name="Anderson J.B."/>
            <person name="Grigoriev I.V."/>
            <person name="Gueldener U."/>
            <person name="Muensterkoetter M."/>
            <person name="Nagy L.G."/>
        </authorList>
    </citation>
    <scope>NUCLEOTIDE SEQUENCE [LARGE SCALE GENOMIC DNA]</scope>
    <source>
        <strain evidence="2">28-4</strain>
    </source>
</reference>
<dbReference type="EMBL" id="KZ293442">
    <property type="protein sequence ID" value="PBK66105.1"/>
    <property type="molecule type" value="Genomic_DNA"/>
</dbReference>
<dbReference type="Proteomes" id="UP000218334">
    <property type="component" value="Unassembled WGS sequence"/>
</dbReference>
<evidence type="ECO:0000313" key="1">
    <source>
        <dbReference type="EMBL" id="PBK66105.1"/>
    </source>
</evidence>
<name>A0A2H3B5F9_9AGAR</name>
<proteinExistence type="predicted"/>
<protein>
    <submittedName>
        <fullName evidence="1">Uncharacterized protein</fullName>
    </submittedName>
</protein>
<gene>
    <name evidence="1" type="ORF">ARMSODRAFT_369306</name>
</gene>
<accession>A0A2H3B5F9</accession>
<evidence type="ECO:0000313" key="2">
    <source>
        <dbReference type="Proteomes" id="UP000218334"/>
    </source>
</evidence>
<organism evidence="1 2">
    <name type="scientific">Armillaria solidipes</name>
    <dbReference type="NCBI Taxonomy" id="1076256"/>
    <lineage>
        <taxon>Eukaryota</taxon>
        <taxon>Fungi</taxon>
        <taxon>Dikarya</taxon>
        <taxon>Basidiomycota</taxon>
        <taxon>Agaricomycotina</taxon>
        <taxon>Agaricomycetes</taxon>
        <taxon>Agaricomycetidae</taxon>
        <taxon>Agaricales</taxon>
        <taxon>Marasmiineae</taxon>
        <taxon>Physalacriaceae</taxon>
        <taxon>Armillaria</taxon>
    </lineage>
</organism>
<dbReference type="AlphaFoldDB" id="A0A2H3B5F9"/>
<sequence length="103" mass="11573">MPYALRDFSSIMTRPRQIEPALTLVCRPRVQGLSQCRWPPPTPSLSEPHKALFLSAWSSAQKTMGTVFSILSCGTLTEDSFLFASVRALYVSAWRPRSDLRLS</sequence>